<feature type="binding site" evidence="5">
    <location>
        <position position="286"/>
    </location>
    <ligand>
        <name>S-adenosyl-L-methionine</name>
        <dbReference type="ChEBI" id="CHEBI:59789"/>
    </ligand>
</feature>
<dbReference type="InterPro" id="IPR049560">
    <property type="entry name" value="MeTrfase_RsmB-F_NOP2_cat"/>
</dbReference>
<name>A0A2P2I028_9CRUS</name>
<dbReference type="EMBL" id="IACF01001695">
    <property type="protein sequence ID" value="LAB67384.1"/>
    <property type="molecule type" value="mRNA"/>
</dbReference>
<feature type="domain" description="SAM-dependent MTase RsmB/NOP-type" evidence="7">
    <location>
        <begin position="149"/>
        <end position="450"/>
    </location>
</feature>
<dbReference type="PANTHER" id="PTHR22807">
    <property type="entry name" value="NOP2 YEAST -RELATED NOL1/NOP2/FMU SUN DOMAIN-CONTAINING"/>
    <property type="match status" value="1"/>
</dbReference>
<evidence type="ECO:0000256" key="2">
    <source>
        <dbReference type="ARBA" id="ARBA00022679"/>
    </source>
</evidence>
<feature type="compositionally biased region" description="Basic residues" evidence="6">
    <location>
        <begin position="867"/>
        <end position="877"/>
    </location>
</feature>
<keyword evidence="3 5" id="KW-0949">S-adenosyl-L-methionine</keyword>
<feature type="compositionally biased region" description="Basic and acidic residues" evidence="6">
    <location>
        <begin position="840"/>
        <end position="860"/>
    </location>
</feature>
<evidence type="ECO:0000313" key="8">
    <source>
        <dbReference type="EMBL" id="LAB67384.1"/>
    </source>
</evidence>
<keyword evidence="4 5" id="KW-0694">RNA-binding</keyword>
<feature type="compositionally biased region" description="Basic and acidic residues" evidence="6">
    <location>
        <begin position="507"/>
        <end position="518"/>
    </location>
</feature>
<dbReference type="AlphaFoldDB" id="A0A2P2I028"/>
<feature type="compositionally biased region" description="Acidic residues" evidence="6">
    <location>
        <begin position="599"/>
        <end position="609"/>
    </location>
</feature>
<dbReference type="Gene3D" id="3.30.70.1170">
    <property type="entry name" value="Sun protein, domain 3"/>
    <property type="match status" value="1"/>
</dbReference>
<feature type="active site" description="Nucleophile" evidence="5">
    <location>
        <position position="381"/>
    </location>
</feature>
<dbReference type="PRINTS" id="PR02008">
    <property type="entry name" value="RCMTFAMILY"/>
</dbReference>
<evidence type="ECO:0000256" key="1">
    <source>
        <dbReference type="ARBA" id="ARBA00022603"/>
    </source>
</evidence>
<dbReference type="GO" id="GO:0008173">
    <property type="term" value="F:RNA methyltransferase activity"/>
    <property type="evidence" value="ECO:0007669"/>
    <property type="project" value="InterPro"/>
</dbReference>
<feature type="binding site" evidence="5">
    <location>
        <begin position="262"/>
        <end position="268"/>
    </location>
    <ligand>
        <name>S-adenosyl-L-methionine</name>
        <dbReference type="ChEBI" id="CHEBI:59789"/>
    </ligand>
</feature>
<feature type="region of interest" description="Disordered" evidence="6">
    <location>
        <begin position="504"/>
        <end position="726"/>
    </location>
</feature>
<dbReference type="CDD" id="cd02440">
    <property type="entry name" value="AdoMet_MTases"/>
    <property type="match status" value="1"/>
</dbReference>
<dbReference type="GO" id="GO:0070475">
    <property type="term" value="P:rRNA base methylation"/>
    <property type="evidence" value="ECO:0007669"/>
    <property type="project" value="TreeGrafter"/>
</dbReference>
<feature type="compositionally biased region" description="Basic residues" evidence="6">
    <location>
        <begin position="586"/>
        <end position="595"/>
    </location>
</feature>
<dbReference type="InterPro" id="IPR049561">
    <property type="entry name" value="NSUN5_7_fdxn-like"/>
</dbReference>
<accession>A0A2P2I028</accession>
<evidence type="ECO:0000256" key="6">
    <source>
        <dbReference type="SAM" id="MobiDB-lite"/>
    </source>
</evidence>
<feature type="compositionally biased region" description="Basic and acidic residues" evidence="6">
    <location>
        <begin position="648"/>
        <end position="657"/>
    </location>
</feature>
<sequence>MGSFNADEPCDESNISSRHGDTVFEHSVPVPSLYKYCGKILTNYLDFKGKMNKLILDSPTHPRMQRAFSAFLFKLEPKLPLIKKIVDNIGLLNKNDRLCAGLACAIVGDLLFNDKDVARLQSHCRPVQTVLAHREQLEQEYNSCLKDKTAPSYDVQMPRWIKVNSMLATIVQVKTELEECGWMLMSTLPQTYDEYLEALDELTPGQYLEDFHIPGLFAFPAGTSLLNTYLYTEGKILLQNKASCLPPAISDVCPGQVVLDCCAAPGNKSILLAALLKSRGRLICIERDLDRCRTLKERLRMHGVTRVDVHNENFTDVSHDTLQGVHTVLVDPSCSNSGTCLITDEHSESEDRLYKLGCMQRKLLSHALSIPGVQVVVYSTCSVRSIENEEVVQEALYRHGSQFQLEDLGSRLKNWKHFGKEGYDFASKVLRTDPKVDRCHGFFVAKFIARQDQEGVGDYGRAKACFDDEIFNAKANNKEGYEYENNITEGNEMYEESTEGLYFYDDSEGHSNENRTEGLLEEEPVEKISKEHTEEKNRKRKLKEEDERQQNSVIDSNSKEKKKKHKKVVDEMLNEHQDAAAVVFKEHKKEKKRKRFSEEEIEIASEGEDYSSGKNKVKKSKRTQDDETESNIESTNENSSKKAKKLKRTAEEQEVSRLDFVNDANSEAPTKKKRRKKAVEVDQDKFITPDYFQHEKPSKSSKRRKHESQVSTLDDSSNEKQSKSLTEGECKISLEALETVDNLKDCVFKNSCDAHKKKKKEKKILENMKNCDQNSECDFNSSKKSKKHQNIVENELILEESSNKICSVSQKKKKKCKHCLENVNQEGKLGKSTSETNSKSYEDKKHGKSLHVEIKDDQNHAELASSRMHKKEKKRKRAREETD</sequence>
<dbReference type="PROSITE" id="PS51686">
    <property type="entry name" value="SAM_MT_RSMB_NOP"/>
    <property type="match status" value="1"/>
</dbReference>
<evidence type="ECO:0000259" key="7">
    <source>
        <dbReference type="PROSITE" id="PS51686"/>
    </source>
</evidence>
<feature type="compositionally biased region" description="Basic and acidic residues" evidence="6">
    <location>
        <begin position="717"/>
        <end position="726"/>
    </location>
</feature>
<reference evidence="8" key="1">
    <citation type="journal article" date="2018" name="Biosci. Biotechnol. Biochem.">
        <title>Polysaccharide hydrolase of the hadal zone amphipods Hirondellea gigas.</title>
        <authorList>
            <person name="Kobayashi H."/>
            <person name="Nagahama T."/>
            <person name="Arai W."/>
            <person name="Sasagawa Y."/>
            <person name="Umeda M."/>
            <person name="Hayashi T."/>
            <person name="Nikaido I."/>
            <person name="Watanabe H."/>
            <person name="Oguri K."/>
            <person name="Kitazato H."/>
            <person name="Fujioka K."/>
            <person name="Kido Y."/>
            <person name="Takami H."/>
        </authorList>
    </citation>
    <scope>NUCLEOTIDE SEQUENCE</scope>
    <source>
        <tissue evidence="8">Whole body</tissue>
    </source>
</reference>
<dbReference type="GO" id="GO:0005730">
    <property type="term" value="C:nucleolus"/>
    <property type="evidence" value="ECO:0007669"/>
    <property type="project" value="TreeGrafter"/>
</dbReference>
<dbReference type="Gene3D" id="3.40.50.150">
    <property type="entry name" value="Vaccinia Virus protein VP39"/>
    <property type="match status" value="1"/>
</dbReference>
<dbReference type="GO" id="GO:0003723">
    <property type="term" value="F:RNA binding"/>
    <property type="evidence" value="ECO:0007669"/>
    <property type="project" value="UniProtKB-UniRule"/>
</dbReference>
<organism evidence="8">
    <name type="scientific">Hirondellea gigas</name>
    <dbReference type="NCBI Taxonomy" id="1518452"/>
    <lineage>
        <taxon>Eukaryota</taxon>
        <taxon>Metazoa</taxon>
        <taxon>Ecdysozoa</taxon>
        <taxon>Arthropoda</taxon>
        <taxon>Crustacea</taxon>
        <taxon>Multicrustacea</taxon>
        <taxon>Malacostraca</taxon>
        <taxon>Eumalacostraca</taxon>
        <taxon>Peracarida</taxon>
        <taxon>Amphipoda</taxon>
        <taxon>Amphilochidea</taxon>
        <taxon>Lysianassida</taxon>
        <taxon>Lysianassidira</taxon>
        <taxon>Lysianassoidea</taxon>
        <taxon>Lysianassidae</taxon>
        <taxon>Hirondellea</taxon>
    </lineage>
</organism>
<proteinExistence type="evidence at transcript level"/>
<dbReference type="InterPro" id="IPR001678">
    <property type="entry name" value="MeTrfase_RsmB-F_NOP2_dom"/>
</dbReference>
<keyword evidence="2 5" id="KW-0808">Transferase</keyword>
<feature type="compositionally biased region" description="Basic and acidic residues" evidence="6">
    <location>
        <begin position="568"/>
        <end position="578"/>
    </location>
</feature>
<evidence type="ECO:0000256" key="3">
    <source>
        <dbReference type="ARBA" id="ARBA00022691"/>
    </source>
</evidence>
<dbReference type="Pfam" id="PF21148">
    <property type="entry name" value="NSUN5_fdxn-like"/>
    <property type="match status" value="1"/>
</dbReference>
<dbReference type="InterPro" id="IPR029063">
    <property type="entry name" value="SAM-dependent_MTases_sf"/>
</dbReference>
<feature type="compositionally biased region" description="Basic and acidic residues" evidence="6">
    <location>
        <begin position="678"/>
        <end position="698"/>
    </location>
</feature>
<dbReference type="Pfam" id="PF01189">
    <property type="entry name" value="Methyltr_RsmB-F"/>
    <property type="match status" value="1"/>
</dbReference>
<feature type="binding site" evidence="5">
    <location>
        <position position="331"/>
    </location>
    <ligand>
        <name>S-adenosyl-L-methionine</name>
        <dbReference type="ChEBI" id="CHEBI:59789"/>
    </ligand>
</feature>
<evidence type="ECO:0000256" key="4">
    <source>
        <dbReference type="ARBA" id="ARBA00022884"/>
    </source>
</evidence>
<comment type="caution">
    <text evidence="5">Lacks conserved residue(s) required for the propagation of feature annotation.</text>
</comment>
<dbReference type="InterPro" id="IPR023267">
    <property type="entry name" value="RCMT"/>
</dbReference>
<dbReference type="SUPFAM" id="SSF53335">
    <property type="entry name" value="S-adenosyl-L-methionine-dependent methyltransferases"/>
    <property type="match status" value="1"/>
</dbReference>
<feature type="region of interest" description="Disordered" evidence="6">
    <location>
        <begin position="827"/>
        <end position="883"/>
    </location>
</feature>
<protein>
    <submittedName>
        <fullName evidence="8">28S rRNA (Cytosine-C(5))-methyltransferase</fullName>
    </submittedName>
</protein>
<feature type="compositionally biased region" description="Basic and acidic residues" evidence="6">
    <location>
        <begin position="525"/>
        <end position="549"/>
    </location>
</feature>
<evidence type="ECO:0000256" key="5">
    <source>
        <dbReference type="PROSITE-ProRule" id="PRU01023"/>
    </source>
</evidence>
<keyword evidence="1 5" id="KW-0489">Methyltransferase</keyword>
<comment type="similarity">
    <text evidence="5">Belongs to the class I-like SAM-binding methyltransferase superfamily. RsmB/NOP family.</text>
</comment>
<dbReference type="PANTHER" id="PTHR22807:SF4">
    <property type="entry name" value="28S RRNA (CYTOSINE-C(5))-METHYLTRANSFERASE"/>
    <property type="match status" value="1"/>
</dbReference>